<protein>
    <recommendedName>
        <fullName evidence="1">Methyltransferase type 11 domain-containing protein</fullName>
    </recommendedName>
</protein>
<evidence type="ECO:0000313" key="2">
    <source>
        <dbReference type="EMBL" id="OQD79016.1"/>
    </source>
</evidence>
<dbReference type="EMBL" id="MDYN01000066">
    <property type="protein sequence ID" value="OQD79016.1"/>
    <property type="molecule type" value="Genomic_DNA"/>
</dbReference>
<proteinExistence type="predicted"/>
<name>A0A1V6PR44_9EURO</name>
<evidence type="ECO:0000259" key="1">
    <source>
        <dbReference type="Pfam" id="PF08241"/>
    </source>
</evidence>
<dbReference type="Gene3D" id="3.40.50.150">
    <property type="entry name" value="Vaccinia Virus protein VP39"/>
    <property type="match status" value="1"/>
</dbReference>
<reference evidence="3" key="1">
    <citation type="journal article" date="2017" name="Nat. Microbiol.">
        <title>Global analysis of biosynthetic gene clusters reveals vast potential of secondary metabolite production in Penicillium species.</title>
        <authorList>
            <person name="Nielsen J.C."/>
            <person name="Grijseels S."/>
            <person name="Prigent S."/>
            <person name="Ji B."/>
            <person name="Dainat J."/>
            <person name="Nielsen K.F."/>
            <person name="Frisvad J.C."/>
            <person name="Workman M."/>
            <person name="Nielsen J."/>
        </authorList>
    </citation>
    <scope>NUCLEOTIDE SEQUENCE [LARGE SCALE GENOMIC DNA]</scope>
    <source>
        <strain evidence="3">IBT 31811</strain>
    </source>
</reference>
<feature type="domain" description="Methyltransferase type 11" evidence="1">
    <location>
        <begin position="21"/>
        <end position="103"/>
    </location>
</feature>
<dbReference type="SUPFAM" id="SSF53335">
    <property type="entry name" value="S-adenosyl-L-methionine-dependent methyltransferases"/>
    <property type="match status" value="1"/>
</dbReference>
<dbReference type="AlphaFoldDB" id="A0A1V6PR44"/>
<dbReference type="Pfam" id="PF08241">
    <property type="entry name" value="Methyltransf_11"/>
    <property type="match status" value="1"/>
</dbReference>
<dbReference type="InterPro" id="IPR013216">
    <property type="entry name" value="Methyltransf_11"/>
</dbReference>
<dbReference type="STRING" id="416450.A0A1V6PR44"/>
<dbReference type="GO" id="GO:0008757">
    <property type="term" value="F:S-adenosylmethionine-dependent methyltransferase activity"/>
    <property type="evidence" value="ECO:0007669"/>
    <property type="project" value="InterPro"/>
</dbReference>
<dbReference type="PANTHER" id="PTHR45036">
    <property type="entry name" value="METHYLTRANSFERASE LIKE 7B"/>
    <property type="match status" value="1"/>
</dbReference>
<keyword evidence="3" id="KW-1185">Reference proteome</keyword>
<sequence>MLLSGAKRELLNYAHGVVLEVSKVWALEPNERSIRSLNREILQTGLGGTYQTLRCRIEDAETLHNVGIIDGSVDTVVCILSLCTIPKPRDIISDLYSLIEPTGGQLLFLEHVASEHPMTRIVQNWYTPWIWRT</sequence>
<dbReference type="InterPro" id="IPR052356">
    <property type="entry name" value="Thiol_S-MT"/>
</dbReference>
<dbReference type="PANTHER" id="PTHR45036:SF1">
    <property type="entry name" value="METHYLTRANSFERASE LIKE 7A"/>
    <property type="match status" value="1"/>
</dbReference>
<evidence type="ECO:0000313" key="3">
    <source>
        <dbReference type="Proteomes" id="UP000191672"/>
    </source>
</evidence>
<comment type="caution">
    <text evidence="2">The sequence shown here is derived from an EMBL/GenBank/DDBJ whole genome shotgun (WGS) entry which is preliminary data.</text>
</comment>
<gene>
    <name evidence="2" type="ORF">PENANT_c066G10994</name>
</gene>
<dbReference type="InterPro" id="IPR029063">
    <property type="entry name" value="SAM-dependent_MTases_sf"/>
</dbReference>
<dbReference type="Proteomes" id="UP000191672">
    <property type="component" value="Unassembled WGS sequence"/>
</dbReference>
<accession>A0A1V6PR44</accession>
<organism evidence="2 3">
    <name type="scientific">Penicillium antarcticum</name>
    <dbReference type="NCBI Taxonomy" id="416450"/>
    <lineage>
        <taxon>Eukaryota</taxon>
        <taxon>Fungi</taxon>
        <taxon>Dikarya</taxon>
        <taxon>Ascomycota</taxon>
        <taxon>Pezizomycotina</taxon>
        <taxon>Eurotiomycetes</taxon>
        <taxon>Eurotiomycetidae</taxon>
        <taxon>Eurotiales</taxon>
        <taxon>Aspergillaceae</taxon>
        <taxon>Penicillium</taxon>
    </lineage>
</organism>